<proteinExistence type="predicted"/>
<gene>
    <name evidence="2" type="ORF">Rhopal_004422-T1</name>
</gene>
<feature type="compositionally biased region" description="Basic residues" evidence="1">
    <location>
        <begin position="127"/>
        <end position="136"/>
    </location>
</feature>
<dbReference type="AlphaFoldDB" id="A0AAV5GFZ1"/>
<dbReference type="EMBL" id="BQKY01000008">
    <property type="protein sequence ID" value="GJN91401.1"/>
    <property type="molecule type" value="Genomic_DNA"/>
</dbReference>
<keyword evidence="3" id="KW-1185">Reference proteome</keyword>
<comment type="caution">
    <text evidence="2">The sequence shown here is derived from an EMBL/GenBank/DDBJ whole genome shotgun (WGS) entry which is preliminary data.</text>
</comment>
<feature type="compositionally biased region" description="Basic and acidic residues" evidence="1">
    <location>
        <begin position="94"/>
        <end position="113"/>
    </location>
</feature>
<reference evidence="2 3" key="1">
    <citation type="submission" date="2021-12" db="EMBL/GenBank/DDBJ databases">
        <title>High titer production of polyol ester of fatty acids by Rhodotorula paludigena BS15 towards product separation-free biomass refinery.</title>
        <authorList>
            <person name="Mano J."/>
            <person name="Ono H."/>
            <person name="Tanaka T."/>
            <person name="Naito K."/>
            <person name="Sushida H."/>
            <person name="Ike M."/>
            <person name="Tokuyasu K."/>
            <person name="Kitaoka M."/>
        </authorList>
    </citation>
    <scope>NUCLEOTIDE SEQUENCE [LARGE SCALE GENOMIC DNA]</scope>
    <source>
        <strain evidence="2 3">BS15</strain>
    </source>
</reference>
<dbReference type="Proteomes" id="UP001342314">
    <property type="component" value="Unassembled WGS sequence"/>
</dbReference>
<accession>A0AAV5GFZ1</accession>
<name>A0AAV5GFZ1_9BASI</name>
<protein>
    <submittedName>
        <fullName evidence="2">Uncharacterized protein</fullName>
    </submittedName>
</protein>
<evidence type="ECO:0000313" key="2">
    <source>
        <dbReference type="EMBL" id="GJN91401.1"/>
    </source>
</evidence>
<evidence type="ECO:0000256" key="1">
    <source>
        <dbReference type="SAM" id="MobiDB-lite"/>
    </source>
</evidence>
<evidence type="ECO:0000313" key="3">
    <source>
        <dbReference type="Proteomes" id="UP001342314"/>
    </source>
</evidence>
<sequence length="136" mass="14784">MGRRGPLAMDTSLVPPLLLLSVPVAYVGYRVYRALLSTPASKRPYDPKTGVGRGAPGFQTGVRRVAIPPHIAARIRAGEEVSGEEITAALEAERERLDREEREGAEEKVKLPEGVDEDWLPAGAVSGKKKARSRKK</sequence>
<feature type="region of interest" description="Disordered" evidence="1">
    <location>
        <begin position="94"/>
        <end position="136"/>
    </location>
</feature>
<organism evidence="2 3">
    <name type="scientific">Rhodotorula paludigena</name>
    <dbReference type="NCBI Taxonomy" id="86838"/>
    <lineage>
        <taxon>Eukaryota</taxon>
        <taxon>Fungi</taxon>
        <taxon>Dikarya</taxon>
        <taxon>Basidiomycota</taxon>
        <taxon>Pucciniomycotina</taxon>
        <taxon>Microbotryomycetes</taxon>
        <taxon>Sporidiobolales</taxon>
        <taxon>Sporidiobolaceae</taxon>
        <taxon>Rhodotorula</taxon>
    </lineage>
</organism>